<dbReference type="Proteomes" id="UP000321827">
    <property type="component" value="Unassembled WGS sequence"/>
</dbReference>
<evidence type="ECO:0008006" key="10">
    <source>
        <dbReference type="Google" id="ProtNLM"/>
    </source>
</evidence>
<sequence length="217" mass="23339">MSKVPLVIDGYLVQAEPGETLLDAARRAGVEVPTLCHHEQSGTRGLCRLCVVEVEGWGRPVPACATEVQPNLVVRTETAALADLRRVVLELLAHETDLSLDTGTQALLERYHARPERWGAPLAARREREPVQDNPFFVRDYAKCYTCRRCIDACGEGVQGLWAYATTGRGHAAVPGTPLDLPLPETPCVFCGNCVQVCPTGALVPLAELAAAEGGDA</sequence>
<dbReference type="Pfam" id="PF12838">
    <property type="entry name" value="Fer4_7"/>
    <property type="match status" value="1"/>
</dbReference>
<dbReference type="CDD" id="cd00207">
    <property type="entry name" value="fer2"/>
    <property type="match status" value="1"/>
</dbReference>
<dbReference type="Gene3D" id="3.30.70.20">
    <property type="match status" value="1"/>
</dbReference>
<dbReference type="SUPFAM" id="SSF54862">
    <property type="entry name" value="4Fe-4S ferredoxins"/>
    <property type="match status" value="1"/>
</dbReference>
<dbReference type="InterPro" id="IPR036010">
    <property type="entry name" value="2Fe-2S_ferredoxin-like_sf"/>
</dbReference>
<protein>
    <recommendedName>
        <fullName evidence="10">Ferredoxin</fullName>
    </recommendedName>
</protein>
<keyword evidence="2" id="KW-0479">Metal-binding</keyword>
<dbReference type="InterPro" id="IPR017896">
    <property type="entry name" value="4Fe4S_Fe-S-bd"/>
</dbReference>
<name>A0A511RMD1_9DEIN</name>
<evidence type="ECO:0000256" key="1">
    <source>
        <dbReference type="ARBA" id="ARBA00022485"/>
    </source>
</evidence>
<evidence type="ECO:0000256" key="4">
    <source>
        <dbReference type="ARBA" id="ARBA00023004"/>
    </source>
</evidence>
<dbReference type="PROSITE" id="PS51379">
    <property type="entry name" value="4FE4S_FER_2"/>
    <property type="match status" value="2"/>
</dbReference>
<dbReference type="AlphaFoldDB" id="A0A511RMD1"/>
<proteinExistence type="predicted"/>
<dbReference type="SUPFAM" id="SSF54292">
    <property type="entry name" value="2Fe-2S ferredoxin-like"/>
    <property type="match status" value="1"/>
</dbReference>
<dbReference type="PROSITE" id="PS00198">
    <property type="entry name" value="4FE4S_FER_1"/>
    <property type="match status" value="1"/>
</dbReference>
<feature type="domain" description="2Fe-2S ferredoxin-type" evidence="6">
    <location>
        <begin position="2"/>
        <end position="80"/>
    </location>
</feature>
<dbReference type="PANTHER" id="PTHR24960">
    <property type="entry name" value="PHOTOSYSTEM I IRON-SULFUR CENTER-RELATED"/>
    <property type="match status" value="1"/>
</dbReference>
<dbReference type="InterPro" id="IPR050157">
    <property type="entry name" value="PSI_iron-sulfur_center"/>
</dbReference>
<feature type="domain" description="4Fe-4S ferredoxin-type" evidence="7">
    <location>
        <begin position="177"/>
        <end position="208"/>
    </location>
</feature>
<dbReference type="EMBL" id="BJXN01000023">
    <property type="protein sequence ID" value="GEM90815.1"/>
    <property type="molecule type" value="Genomic_DNA"/>
</dbReference>
<evidence type="ECO:0000259" key="7">
    <source>
        <dbReference type="PROSITE" id="PS51379"/>
    </source>
</evidence>
<feature type="domain" description="4Fe-4S ferredoxin-type" evidence="7">
    <location>
        <begin position="135"/>
        <end position="164"/>
    </location>
</feature>
<dbReference type="InterPro" id="IPR017900">
    <property type="entry name" value="4Fe4S_Fe_S_CS"/>
</dbReference>
<keyword evidence="4" id="KW-0408">Iron</keyword>
<evidence type="ECO:0000313" key="8">
    <source>
        <dbReference type="EMBL" id="GEM90815.1"/>
    </source>
</evidence>
<evidence type="ECO:0000256" key="2">
    <source>
        <dbReference type="ARBA" id="ARBA00022723"/>
    </source>
</evidence>
<evidence type="ECO:0000313" key="9">
    <source>
        <dbReference type="Proteomes" id="UP000321827"/>
    </source>
</evidence>
<evidence type="ECO:0000256" key="5">
    <source>
        <dbReference type="ARBA" id="ARBA00023014"/>
    </source>
</evidence>
<keyword evidence="5" id="KW-0411">Iron-sulfur</keyword>
<gene>
    <name evidence="8" type="ORF">ODE01S_22490</name>
</gene>
<dbReference type="GO" id="GO:0046872">
    <property type="term" value="F:metal ion binding"/>
    <property type="evidence" value="ECO:0007669"/>
    <property type="project" value="UniProtKB-KW"/>
</dbReference>
<dbReference type="RefSeq" id="WP_147148902.1">
    <property type="nucleotide sequence ID" value="NZ_BJXN01000023.1"/>
</dbReference>
<accession>A0A511RMD1</accession>
<evidence type="ECO:0000256" key="3">
    <source>
        <dbReference type="ARBA" id="ARBA00022737"/>
    </source>
</evidence>
<dbReference type="OrthoDB" id="9803192at2"/>
<dbReference type="PROSITE" id="PS51085">
    <property type="entry name" value="2FE2S_FER_2"/>
    <property type="match status" value="1"/>
</dbReference>
<dbReference type="PANTHER" id="PTHR24960:SF84">
    <property type="entry name" value="HYDROGENASE SUBUNIT"/>
    <property type="match status" value="1"/>
</dbReference>
<keyword evidence="3" id="KW-0677">Repeat</keyword>
<dbReference type="InterPro" id="IPR001041">
    <property type="entry name" value="2Fe-2S_ferredoxin-type"/>
</dbReference>
<dbReference type="FunFam" id="3.30.70.20:FF:000035">
    <property type="entry name" value="Iron hydrogenase 1"/>
    <property type="match status" value="1"/>
</dbReference>
<reference evidence="8 9" key="1">
    <citation type="submission" date="2019-07" db="EMBL/GenBank/DDBJ databases">
        <title>Whole genome shotgun sequence of Oceanithermus desulfurans NBRC 100063.</title>
        <authorList>
            <person name="Hosoyama A."/>
            <person name="Uohara A."/>
            <person name="Ohji S."/>
            <person name="Ichikawa N."/>
        </authorList>
    </citation>
    <scope>NUCLEOTIDE SEQUENCE [LARGE SCALE GENOMIC DNA]</scope>
    <source>
        <strain evidence="8 9">NBRC 100063</strain>
    </source>
</reference>
<dbReference type="Pfam" id="PF13510">
    <property type="entry name" value="Fer2_4"/>
    <property type="match status" value="1"/>
</dbReference>
<dbReference type="GO" id="GO:0051539">
    <property type="term" value="F:4 iron, 4 sulfur cluster binding"/>
    <property type="evidence" value="ECO:0007669"/>
    <property type="project" value="UniProtKB-KW"/>
</dbReference>
<organism evidence="8 9">
    <name type="scientific">Oceanithermus desulfurans NBRC 100063</name>
    <dbReference type="NCBI Taxonomy" id="1227550"/>
    <lineage>
        <taxon>Bacteria</taxon>
        <taxon>Thermotogati</taxon>
        <taxon>Deinococcota</taxon>
        <taxon>Deinococci</taxon>
        <taxon>Thermales</taxon>
        <taxon>Thermaceae</taxon>
        <taxon>Oceanithermus</taxon>
    </lineage>
</organism>
<keyword evidence="1" id="KW-0004">4Fe-4S</keyword>
<evidence type="ECO:0000259" key="6">
    <source>
        <dbReference type="PROSITE" id="PS51085"/>
    </source>
</evidence>
<dbReference type="Gene3D" id="3.10.20.740">
    <property type="match status" value="1"/>
</dbReference>
<comment type="caution">
    <text evidence="8">The sequence shown here is derived from an EMBL/GenBank/DDBJ whole genome shotgun (WGS) entry which is preliminary data.</text>
</comment>